<feature type="region of interest" description="Disordered" evidence="1">
    <location>
        <begin position="1318"/>
        <end position="1352"/>
    </location>
</feature>
<feature type="compositionally biased region" description="Basic and acidic residues" evidence="1">
    <location>
        <begin position="553"/>
        <end position="565"/>
    </location>
</feature>
<feature type="region of interest" description="Disordered" evidence="1">
    <location>
        <begin position="801"/>
        <end position="831"/>
    </location>
</feature>
<feature type="compositionally biased region" description="Acidic residues" evidence="1">
    <location>
        <begin position="864"/>
        <end position="892"/>
    </location>
</feature>
<name>A0A4Y0BJ31_ANOFN</name>
<feature type="region of interest" description="Disordered" evidence="1">
    <location>
        <begin position="1175"/>
        <end position="1201"/>
    </location>
</feature>
<evidence type="ECO:0000256" key="1">
    <source>
        <dbReference type="SAM" id="MobiDB-lite"/>
    </source>
</evidence>
<accession>A0A4Y0BJ31</accession>
<feature type="region of interest" description="Disordered" evidence="1">
    <location>
        <begin position="1253"/>
        <end position="1285"/>
    </location>
</feature>
<feature type="compositionally biased region" description="Low complexity" evidence="1">
    <location>
        <begin position="947"/>
        <end position="966"/>
    </location>
</feature>
<protein>
    <submittedName>
        <fullName evidence="2">Uncharacterized protein</fullName>
    </submittedName>
</protein>
<feature type="compositionally biased region" description="Polar residues" evidence="1">
    <location>
        <begin position="89"/>
        <end position="107"/>
    </location>
</feature>
<feature type="region of interest" description="Disordered" evidence="1">
    <location>
        <begin position="541"/>
        <end position="573"/>
    </location>
</feature>
<feature type="region of interest" description="Disordered" evidence="1">
    <location>
        <begin position="844"/>
        <end position="892"/>
    </location>
</feature>
<feature type="compositionally biased region" description="Basic and acidic residues" evidence="1">
    <location>
        <begin position="268"/>
        <end position="286"/>
    </location>
</feature>
<feature type="region of interest" description="Disordered" evidence="1">
    <location>
        <begin position="1039"/>
        <end position="1114"/>
    </location>
</feature>
<dbReference type="EnsemblMetazoa" id="AFUN020709-RA">
    <property type="protein sequence ID" value="AFUN020709-PA"/>
    <property type="gene ID" value="AFUN020709"/>
</dbReference>
<feature type="compositionally biased region" description="Polar residues" evidence="1">
    <location>
        <begin position="338"/>
        <end position="348"/>
    </location>
</feature>
<feature type="compositionally biased region" description="Basic and acidic residues" evidence="1">
    <location>
        <begin position="436"/>
        <end position="458"/>
    </location>
</feature>
<feature type="compositionally biased region" description="Polar residues" evidence="1">
    <location>
        <begin position="804"/>
        <end position="830"/>
    </location>
</feature>
<proteinExistence type="predicted"/>
<organism evidence="2">
    <name type="scientific">Anopheles funestus</name>
    <name type="common">African malaria mosquito</name>
    <dbReference type="NCBI Taxonomy" id="62324"/>
    <lineage>
        <taxon>Eukaryota</taxon>
        <taxon>Metazoa</taxon>
        <taxon>Ecdysozoa</taxon>
        <taxon>Arthropoda</taxon>
        <taxon>Hexapoda</taxon>
        <taxon>Insecta</taxon>
        <taxon>Pterygota</taxon>
        <taxon>Neoptera</taxon>
        <taxon>Endopterygota</taxon>
        <taxon>Diptera</taxon>
        <taxon>Nematocera</taxon>
        <taxon>Culicoidea</taxon>
        <taxon>Culicidae</taxon>
        <taxon>Anophelinae</taxon>
        <taxon>Anopheles</taxon>
    </lineage>
</organism>
<feature type="compositionally biased region" description="Low complexity" evidence="1">
    <location>
        <begin position="115"/>
        <end position="139"/>
    </location>
</feature>
<dbReference type="VEuPathDB" id="VectorBase:AFUN020709"/>
<reference evidence="2" key="1">
    <citation type="submission" date="2020-05" db="UniProtKB">
        <authorList>
            <consortium name="EnsemblMetazoa"/>
        </authorList>
    </citation>
    <scope>IDENTIFICATION</scope>
    <source>
        <strain evidence="2">FUMOZ</strain>
    </source>
</reference>
<feature type="region of interest" description="Disordered" evidence="1">
    <location>
        <begin position="430"/>
        <end position="477"/>
    </location>
</feature>
<feature type="region of interest" description="Disordered" evidence="1">
    <location>
        <begin position="947"/>
        <end position="1008"/>
    </location>
</feature>
<feature type="compositionally biased region" description="Polar residues" evidence="1">
    <location>
        <begin position="233"/>
        <end position="249"/>
    </location>
</feature>
<evidence type="ECO:0000313" key="2">
    <source>
        <dbReference type="EnsemblMetazoa" id="AFUN020709-PA"/>
    </source>
</evidence>
<sequence>MGHGSSTVDGASAPCIKSEQMKARLPAKASDYGLERFNRLLERLDRGNFLIKTSFKKSYSLILMSARGSIPAGDPSGAGVAGGVESSGNDSTASTNTANGDSKTDGSGRTVGCNSSSISNSSNSSTGAPSSGTSGPGASFKRLQQQTDKRPLGGSLRGWYPRTRGILIKANSSTGIYQLAGVGRAESATLAQVDNHHQQFVSHVAPSTEQSPTERRTPGQRKPVPGADLPEATPTNTTAASGHNYNGNSLAPDDSVNGDGPAAVNAGSEKDHRTNNESDELCRSEVYDNDSGSGSGGRAEQLLNNRAALRTSPRKANVEPCRNNYENIRPSTHRSRQRLSSLDGTNHTVGPGTRKPMARKKSNTASTGSEWDEDSWMPQGQEDGSDGTEHKLSSSFPHTSSGYYWQSTECPVPTRFFQRQDYVQPATTDSAALDFPLDRSHAPTHDGGEQDADRDRGSKRTQAKKRWLGGSKGGKNKTLSTVVLDADSTDIKTTVGNKDTADHPFQLTSLFGTGSHSGNHGRKRQERVPQLKNINLHFPNKTSHQQQQQQQHHGYDEQTQHELRSSRAPTGNIPPGALFHQPTGYHQLSLPPQTVMASHRHGASGRGERKYFNKAKSHFLKLGQKWRLLTVSGGKARATHRTGTGHQQKHQQQHHISSYNLDDLIKATHRYGQENESANLSQKIVYKSYKSELDLTKNLAYLDSFLNEHFDQDGDRPRTVGRYSRHKRAKSCSKTLDPSLKVAALGADRVCRNTDELAGMAGEEDPATDSTLEATAVTVPFGCVSSNLIQLEDVWEGTGRNRGQWVTTNTSSSSSEYLRNNLSTARTSAKPNVKANKMRDFFRFDGAPGGVEDSTYGKVKAGEGEDEEEDDEDDDEEEEEDDENLELEDDDDARMLLFDSLAPFIGGSGNGGTTGPVSARTIQGAFVEQYGKNNATSSSLSSSDYASVYSATSSGGNGATSTPGPTKSSLHGTQFKLLATPEEGEGAPRVDCSPQKHHQSSPKQQRAHHLPRMNVMPGNNVTNPFVTLSAGEGPAGNASHRIYNNFLDGSPRHQASVPGSPADKPVEKNHRLRKPQTSSGLPAGRLPSTGSVSPRGTDRYDYRMQQPKPSNSRSHFRQMVVPVAPDTDLTYQEDYLEHYQNAARARSLQGGHGDTDTSLHFLHQGVYHRRRSALPVGGSNGEDLQNNALANENSDNDTDEDSRMQALVKTGDGGSMVDDVATTDELLLLVNAAIDIRRSQAVEQPLLLGNARKKNTRKELQRVSTQTESNRRVANEPLSDSESVANESKTLLTYRPQTQPQYDATSNQLYNGEFRSAAGTAADSPAPGVTGARRTFGGLNHPPNGAAASSKSGSAIGNSYLGYGPHRVIVSQSRKERGEVVLEYEC</sequence>
<feature type="region of interest" description="Disordered" evidence="1">
    <location>
        <begin position="203"/>
        <end position="403"/>
    </location>
</feature>
<feature type="compositionally biased region" description="Basic residues" evidence="1">
    <location>
        <begin position="995"/>
        <end position="1008"/>
    </location>
</feature>
<feature type="compositionally biased region" description="Polar residues" evidence="1">
    <location>
        <begin position="393"/>
        <end position="403"/>
    </location>
</feature>
<feature type="region of interest" description="Disordered" evidence="1">
    <location>
        <begin position="72"/>
        <end position="159"/>
    </location>
</feature>